<keyword evidence="3" id="KW-1185">Reference proteome</keyword>
<feature type="compositionally biased region" description="Low complexity" evidence="1">
    <location>
        <begin position="1206"/>
        <end position="1244"/>
    </location>
</feature>
<name>E9B6B8_LEIMU</name>
<feature type="compositionally biased region" description="Low complexity" evidence="1">
    <location>
        <begin position="88"/>
        <end position="97"/>
    </location>
</feature>
<feature type="compositionally biased region" description="Low complexity" evidence="1">
    <location>
        <begin position="190"/>
        <end position="212"/>
    </location>
</feature>
<evidence type="ECO:0000313" key="2">
    <source>
        <dbReference type="EMBL" id="CBZ30790.1"/>
    </source>
</evidence>
<dbReference type="OrthoDB" id="272537at2759"/>
<feature type="region of interest" description="Disordered" evidence="1">
    <location>
        <begin position="183"/>
        <end position="214"/>
    </location>
</feature>
<feature type="compositionally biased region" description="Low complexity" evidence="1">
    <location>
        <begin position="39"/>
        <end position="55"/>
    </location>
</feature>
<dbReference type="VEuPathDB" id="TriTrypDB:LmxM.34.2380"/>
<feature type="compositionally biased region" description="Polar residues" evidence="1">
    <location>
        <begin position="71"/>
        <end position="81"/>
    </location>
</feature>
<dbReference type="KEGG" id="lmi:LMXM_34_2380"/>
<dbReference type="EMBL" id="FR799587">
    <property type="protein sequence ID" value="CBZ30790.1"/>
    <property type="molecule type" value="Genomic_DNA"/>
</dbReference>
<proteinExistence type="predicted"/>
<feature type="region of interest" description="Disordered" evidence="1">
    <location>
        <begin position="638"/>
        <end position="661"/>
    </location>
</feature>
<dbReference type="RefSeq" id="XP_003879235.1">
    <property type="nucleotide sequence ID" value="XM_003879186.1"/>
</dbReference>
<evidence type="ECO:0000256" key="1">
    <source>
        <dbReference type="SAM" id="MobiDB-lite"/>
    </source>
</evidence>
<feature type="compositionally biased region" description="Polar residues" evidence="1">
    <location>
        <begin position="29"/>
        <end position="38"/>
    </location>
</feature>
<dbReference type="Proteomes" id="UP000007259">
    <property type="component" value="Chromosome 34"/>
</dbReference>
<reference evidence="2 3" key="1">
    <citation type="journal article" date="2011" name="Genome Res.">
        <title>Chromosome and gene copy number variation allow major structural change between species and strains of Leishmania.</title>
        <authorList>
            <person name="Rogers M.B."/>
            <person name="Hilley J.D."/>
            <person name="Dickens N.J."/>
            <person name="Wilkes J."/>
            <person name="Bates P.A."/>
            <person name="Depledge D.P."/>
            <person name="Harris D."/>
            <person name="Her Y."/>
            <person name="Herzyk P."/>
            <person name="Imamura H."/>
            <person name="Otto T.D."/>
            <person name="Sanders M."/>
            <person name="Seeger K."/>
            <person name="Dujardin J.C."/>
            <person name="Berriman M."/>
            <person name="Smith D.F."/>
            <person name="Hertz-Fowler C."/>
            <person name="Mottram J.C."/>
        </authorList>
    </citation>
    <scope>NUCLEOTIDE SEQUENCE [LARGE SCALE GENOMIC DNA]</scope>
    <source>
        <strain evidence="2 3">MHOM/GT/2001/U1103</strain>
    </source>
</reference>
<feature type="compositionally biased region" description="Polar residues" evidence="1">
    <location>
        <begin position="1310"/>
        <end position="1332"/>
    </location>
</feature>
<feature type="compositionally biased region" description="Basic and acidic residues" evidence="1">
    <location>
        <begin position="1282"/>
        <end position="1299"/>
    </location>
</feature>
<dbReference type="PhylomeDB" id="E9B6B8"/>
<evidence type="ECO:0000313" key="3">
    <source>
        <dbReference type="Proteomes" id="UP000007259"/>
    </source>
</evidence>
<feature type="region of interest" description="Disordered" evidence="1">
    <location>
        <begin position="1257"/>
        <end position="1388"/>
    </location>
</feature>
<feature type="region of interest" description="Disordered" evidence="1">
    <location>
        <begin position="1"/>
        <end position="130"/>
    </location>
</feature>
<gene>
    <name evidence="2" type="ORF">LMXM_34_2380</name>
</gene>
<feature type="compositionally biased region" description="Gly residues" evidence="1">
    <location>
        <begin position="1"/>
        <end position="11"/>
    </location>
</feature>
<feature type="region of interest" description="Disordered" evidence="1">
    <location>
        <begin position="1197"/>
        <end position="1244"/>
    </location>
</feature>
<protein>
    <submittedName>
        <fullName evidence="2">Uncharacterized protein</fullName>
    </submittedName>
</protein>
<organism evidence="2 3">
    <name type="scientific">Leishmania mexicana (strain MHOM/GT/2001/U1103)</name>
    <dbReference type="NCBI Taxonomy" id="929439"/>
    <lineage>
        <taxon>Eukaryota</taxon>
        <taxon>Discoba</taxon>
        <taxon>Euglenozoa</taxon>
        <taxon>Kinetoplastea</taxon>
        <taxon>Metakinetoplastina</taxon>
        <taxon>Trypanosomatida</taxon>
        <taxon>Trypanosomatidae</taxon>
        <taxon>Leishmaniinae</taxon>
        <taxon>Leishmania</taxon>
    </lineage>
</organism>
<dbReference type="GeneID" id="13450953"/>
<sequence length="1388" mass="146100">MSGSEGTGSGSAAGLSSSTNTNCKTSTSARNSGNNTKNSSISAGKKPKGSAASAAMTSETCGDRSGYPARTSISPTPTSDGGSVASLTAATAGSSPSKSPPTPTETIGAMSAESVMTLHSPAETPGRARKSSQAFATSLVNLEVKVLTQALGAENQWAEQGDGRVVFSDFTIRVIASGVGKDEEQKEKAAGLTSSGAADAATANGNGDVGAAPRKGVATSDVSALSNTVSEFEEDDTADESIILEDTINNDTPFVGENCCIVWNSFEKQLSLCLMYASEEGYSASWSALVALQDKSYPPFRFDLLGRCRPVSERTALAPGDSTSSVSPSTAATDKTEEVVLPYSYFIHTKYDPPLGFIEHHALSLSIIEHHHATNPALYADKETVLKMLNMANADLLDYLISEDTFPLLLSGLQCTATPWSWSVQEPLRLLQIPDEVITLIRKDRWIGFLQNTVLPSCGPADSVTELIAKYATMSRRIRNDIVCTLLTCDSMFSEACEALRVVPQVTPATMSGGTSARNRGLSVEASLSATSLSSEGRCSMSAVGNGAPSPMSTPPALDTVPPAQKAELQVLAHLRFFHELVTLSIAELGREMVGPIVGKIYQSGLLEPLSLVAERFAMPSGTAAAFAKHIMDGSGGALNDSRRGGGGGSTSNSNSAAAGGTSSTANYYSLAVEQELAAVLDVTLVRLNERQEEQLMNEHVRSPILADPLRYNGIVTFMLRQLIMGGPIGPTFATSGTGTSSTRPSLSIFPPPKRILRDSMSSTNPFALFHVLGLHDDEGSAATERKLDFESTGIRNQFHNFIITKYIAHATRGVMTPVPLPPSLGGVVGSARNMPIVQFNNANASQNGGARPVHQEANGSSTGNTTVVVPNTCPAAGGGGACGGSGAASPVLPLPQGITPALVRVLEYMVNLTNNANRELILKTVFHYKSHIWHFVEGVCDILCGANGAGGRCQVGLDVLCGCVRFLKVVVMQMTVTTAEVDENPMSTYASSREPLSPQLVTTICRQLTVERDTFGYLLKAYNALGGRRRNSVFHSSLLSVLDIIGKHSAHEPEDSTTNNLRDVRDYFFFKHFTRLPEVFACRYREALLSEVTVRLGQEATHSPNDSVSVLSSTTGSELTRCSSKLRFVDEVDAVSGGVDGTVVPSSVVNPAIMVSMANAEEKQRRRNGRSSMEQWNAATNLVMVLPSQVRSVTSFGLADDHGGRASSSSSPANRKSSPLTISISRPGSGSNSSGGSAGSARAPAGDLLNAIATQHNDSSVNDDGPLAQASPSSTVGPNARKTDTVLRPTAPKEEKPPVRPRNFASVLENPSRTNAAASGEQGSKSRSMPNATAKHTPPSPEEVLLSRSGQSSVPQGVEHANGTALPSNDNVVLPKIKPLSTGGKRS</sequence>
<accession>E9B6B8</accession>
<dbReference type="OMA" id="ENCCIVW"/>
<feature type="compositionally biased region" description="Low complexity" evidence="1">
    <location>
        <begin position="651"/>
        <end position="661"/>
    </location>
</feature>
<feature type="compositionally biased region" description="Low complexity" evidence="1">
    <location>
        <begin position="12"/>
        <end position="28"/>
    </location>
</feature>